<dbReference type="Proteomes" id="UP000011135">
    <property type="component" value="Unassembled WGS sequence"/>
</dbReference>
<name>L8JJF4_9BACT</name>
<dbReference type="InterPro" id="IPR029052">
    <property type="entry name" value="Metallo-depent_PP-like"/>
</dbReference>
<evidence type="ECO:0000256" key="1">
    <source>
        <dbReference type="ARBA" id="ARBA00022723"/>
    </source>
</evidence>
<dbReference type="GO" id="GO:0009245">
    <property type="term" value="P:lipid A biosynthetic process"/>
    <property type="evidence" value="ECO:0007669"/>
    <property type="project" value="TreeGrafter"/>
</dbReference>
<keyword evidence="5" id="KW-1185">Reference proteome</keyword>
<dbReference type="PANTHER" id="PTHR31302:SF31">
    <property type="entry name" value="PHOSPHODIESTERASE YAEI"/>
    <property type="match status" value="1"/>
</dbReference>
<dbReference type="PANTHER" id="PTHR31302">
    <property type="entry name" value="TRANSMEMBRANE PROTEIN WITH METALLOPHOSPHOESTERASE DOMAIN-RELATED"/>
    <property type="match status" value="1"/>
</dbReference>
<dbReference type="OrthoDB" id="9780884at2"/>
<feature type="domain" description="Calcineurin-like phosphoesterase" evidence="3">
    <location>
        <begin position="49"/>
        <end position="224"/>
    </location>
</feature>
<dbReference type="GO" id="GO:0008758">
    <property type="term" value="F:UDP-2,3-diacylglucosamine hydrolase activity"/>
    <property type="evidence" value="ECO:0007669"/>
    <property type="project" value="TreeGrafter"/>
</dbReference>
<evidence type="ECO:0000313" key="5">
    <source>
        <dbReference type="Proteomes" id="UP000011135"/>
    </source>
</evidence>
<dbReference type="eggNOG" id="COG1408">
    <property type="taxonomic scope" value="Bacteria"/>
</dbReference>
<gene>
    <name evidence="4" type="ORF">C900_00467</name>
</gene>
<proteinExistence type="predicted"/>
<evidence type="ECO:0000313" key="4">
    <source>
        <dbReference type="EMBL" id="ELR68368.1"/>
    </source>
</evidence>
<dbReference type="EMBL" id="AMZN01000117">
    <property type="protein sequence ID" value="ELR68368.1"/>
    <property type="molecule type" value="Genomic_DNA"/>
</dbReference>
<dbReference type="InterPro" id="IPR051158">
    <property type="entry name" value="Metallophosphoesterase_sf"/>
</dbReference>
<comment type="caution">
    <text evidence="4">The sequence shown here is derived from an EMBL/GenBank/DDBJ whole genome shotgun (WGS) entry which is preliminary data.</text>
</comment>
<accession>L8JJF4</accession>
<dbReference type="RefSeq" id="WP_009583386.1">
    <property type="nucleotide sequence ID" value="NZ_AMZN01000117.1"/>
</dbReference>
<dbReference type="SUPFAM" id="SSF56300">
    <property type="entry name" value="Metallo-dependent phosphatases"/>
    <property type="match status" value="1"/>
</dbReference>
<dbReference type="InterPro" id="IPR004843">
    <property type="entry name" value="Calcineurin-like_PHP"/>
</dbReference>
<evidence type="ECO:0000259" key="3">
    <source>
        <dbReference type="Pfam" id="PF00149"/>
    </source>
</evidence>
<dbReference type="Gene3D" id="3.60.21.10">
    <property type="match status" value="1"/>
</dbReference>
<dbReference type="GO" id="GO:0046872">
    <property type="term" value="F:metal ion binding"/>
    <property type="evidence" value="ECO:0007669"/>
    <property type="project" value="UniProtKB-KW"/>
</dbReference>
<evidence type="ECO:0000256" key="2">
    <source>
        <dbReference type="ARBA" id="ARBA00022801"/>
    </source>
</evidence>
<keyword evidence="1" id="KW-0479">Metal-binding</keyword>
<dbReference type="AlphaFoldDB" id="L8JJF4"/>
<protein>
    <submittedName>
        <fullName evidence="4">Putative phosphohydrolase</fullName>
    </submittedName>
</protein>
<dbReference type="GO" id="GO:0016020">
    <property type="term" value="C:membrane"/>
    <property type="evidence" value="ECO:0007669"/>
    <property type="project" value="GOC"/>
</dbReference>
<dbReference type="Pfam" id="PF00149">
    <property type="entry name" value="Metallophos"/>
    <property type="match status" value="1"/>
</dbReference>
<sequence length="285" mass="32964">MKKEAKQYLRWLVAGALGVAFVDAFVLERYFFRVRRYHIGDQRARKVFKMVLITDLHLRHRLEIKYRRLAARIRALQPDILLISGDAIDQYGRPEVLDNFLSLLDTDIPRVAIPGNHEHKNEATLNDICRIYQKHQVDLLVNATKTYRVQDTSLTITGLDDSIEGQENFSEAIEGVDQVRYHIVLLHSPLQQESLLRQLRKVNRNRKKGEKLNVSYLFAGHNHGGQVTFFGLFPILLPKGAGNYVNGWYNDKKPYLYVSKGFGTSTVPFRFGARAEMTVLDYHYM</sequence>
<keyword evidence="2 4" id="KW-0378">Hydrolase</keyword>
<organism evidence="4 5">
    <name type="scientific">Fulvivirga imtechensis AK7</name>
    <dbReference type="NCBI Taxonomy" id="1237149"/>
    <lineage>
        <taxon>Bacteria</taxon>
        <taxon>Pseudomonadati</taxon>
        <taxon>Bacteroidota</taxon>
        <taxon>Cytophagia</taxon>
        <taxon>Cytophagales</taxon>
        <taxon>Fulvivirgaceae</taxon>
        <taxon>Fulvivirga</taxon>
    </lineage>
</organism>
<reference evidence="4 5" key="1">
    <citation type="submission" date="2012-12" db="EMBL/GenBank/DDBJ databases">
        <title>Genome assembly of Fulvivirga imtechensis AK7.</title>
        <authorList>
            <person name="Nupur N."/>
            <person name="Khatri I."/>
            <person name="Kumar R."/>
            <person name="Subramanian S."/>
            <person name="Pinnaka A."/>
        </authorList>
    </citation>
    <scope>NUCLEOTIDE SEQUENCE [LARGE SCALE GENOMIC DNA]</scope>
    <source>
        <strain evidence="4 5">AK7</strain>
    </source>
</reference>